<dbReference type="Pfam" id="PF01047">
    <property type="entry name" value="MarR"/>
    <property type="match status" value="1"/>
</dbReference>
<dbReference type="RefSeq" id="WP_013620125.1">
    <property type="nucleotide sequence ID" value="NZ_ARZX01000017.1"/>
</dbReference>
<dbReference type="SUPFAM" id="SSF46785">
    <property type="entry name" value="Winged helix' DNA-binding domain"/>
    <property type="match status" value="1"/>
</dbReference>
<organism evidence="5 6">
    <name type="scientific">Cellulophaga geojensis KL-A</name>
    <dbReference type="NCBI Taxonomy" id="1328323"/>
    <lineage>
        <taxon>Bacteria</taxon>
        <taxon>Pseudomonadati</taxon>
        <taxon>Bacteroidota</taxon>
        <taxon>Flavobacteriia</taxon>
        <taxon>Flavobacteriales</taxon>
        <taxon>Flavobacteriaceae</taxon>
        <taxon>Cellulophaga</taxon>
    </lineage>
</organism>
<evidence type="ECO:0000256" key="3">
    <source>
        <dbReference type="ARBA" id="ARBA00023163"/>
    </source>
</evidence>
<dbReference type="Proteomes" id="UP000019275">
    <property type="component" value="Unassembled WGS sequence"/>
</dbReference>
<keyword evidence="2" id="KW-0238">DNA-binding</keyword>
<keyword evidence="1" id="KW-0805">Transcription regulation</keyword>
<gene>
    <name evidence="5" type="ORF">KLA_12524</name>
</gene>
<dbReference type="EMBL" id="ARZX01000017">
    <property type="protein sequence ID" value="EWH12807.1"/>
    <property type="molecule type" value="Genomic_DNA"/>
</dbReference>
<protein>
    <submittedName>
        <fullName evidence="5">Regulatory protein MarR</fullName>
    </submittedName>
</protein>
<dbReference type="PRINTS" id="PR00598">
    <property type="entry name" value="HTHMARR"/>
</dbReference>
<evidence type="ECO:0000259" key="4">
    <source>
        <dbReference type="PROSITE" id="PS50995"/>
    </source>
</evidence>
<keyword evidence="6" id="KW-1185">Reference proteome</keyword>
<dbReference type="InterPro" id="IPR000835">
    <property type="entry name" value="HTH_MarR-typ"/>
</dbReference>
<comment type="caution">
    <text evidence="5">The sequence shown here is derived from an EMBL/GenBank/DDBJ whole genome shotgun (WGS) entry which is preliminary data.</text>
</comment>
<proteinExistence type="predicted"/>
<feature type="domain" description="HTH marR-type" evidence="4">
    <location>
        <begin position="1"/>
        <end position="150"/>
    </location>
</feature>
<evidence type="ECO:0000313" key="6">
    <source>
        <dbReference type="Proteomes" id="UP000019275"/>
    </source>
</evidence>
<dbReference type="SMART" id="SM00347">
    <property type="entry name" value="HTH_MARR"/>
    <property type="match status" value="1"/>
</dbReference>
<evidence type="ECO:0000256" key="1">
    <source>
        <dbReference type="ARBA" id="ARBA00023015"/>
    </source>
</evidence>
<name>A0ABP3B7H2_9FLAO</name>
<dbReference type="PANTHER" id="PTHR42756:SF1">
    <property type="entry name" value="TRANSCRIPTIONAL REPRESSOR OF EMRAB OPERON"/>
    <property type="match status" value="1"/>
</dbReference>
<accession>A0ABP3B7H2</accession>
<reference evidence="5 6" key="1">
    <citation type="journal article" date="2014" name="Genome Announc.">
        <title>Draft Genome Sequence of the Carrageenan-Degrading Bacterium Cellulophaga sp. Strain KL-A, Isolated from Decaying Marine Algae.</title>
        <authorList>
            <person name="Shan D."/>
            <person name="Ying J."/>
            <person name="Li X."/>
            <person name="Gao Z."/>
            <person name="Wei G."/>
            <person name="Shao Z."/>
        </authorList>
    </citation>
    <scope>NUCLEOTIDE SEQUENCE [LARGE SCALE GENOMIC DNA]</scope>
    <source>
        <strain evidence="5 6">KL-A</strain>
    </source>
</reference>
<sequence length="152" mass="17453">MDVEKILKTNKPIPLEGRTIIHLLLIHQSITEKTAEALKPFDVSAQQFNVLRILKGQNGKPANLSTLNDRMVSKMSNTTRLVDKLILKDFVKRTVCKENRRKIEIYITEKGEEELIKMSSAMLGMEKNLLKNTTEEDLKTLNKLLDKFNTDN</sequence>
<dbReference type="Gene3D" id="1.10.10.10">
    <property type="entry name" value="Winged helix-like DNA-binding domain superfamily/Winged helix DNA-binding domain"/>
    <property type="match status" value="1"/>
</dbReference>
<evidence type="ECO:0000313" key="5">
    <source>
        <dbReference type="EMBL" id="EWH12807.1"/>
    </source>
</evidence>
<dbReference type="InterPro" id="IPR036388">
    <property type="entry name" value="WH-like_DNA-bd_sf"/>
</dbReference>
<dbReference type="InterPro" id="IPR036390">
    <property type="entry name" value="WH_DNA-bd_sf"/>
</dbReference>
<dbReference type="PROSITE" id="PS50995">
    <property type="entry name" value="HTH_MARR_2"/>
    <property type="match status" value="1"/>
</dbReference>
<evidence type="ECO:0000256" key="2">
    <source>
        <dbReference type="ARBA" id="ARBA00023125"/>
    </source>
</evidence>
<keyword evidence="3" id="KW-0804">Transcription</keyword>
<dbReference type="PANTHER" id="PTHR42756">
    <property type="entry name" value="TRANSCRIPTIONAL REGULATOR, MARR"/>
    <property type="match status" value="1"/>
</dbReference>